<evidence type="ECO:0000313" key="9">
    <source>
        <dbReference type="Proteomes" id="UP001316087"/>
    </source>
</evidence>
<keyword evidence="2 6" id="KW-1003">Cell membrane</keyword>
<dbReference type="InterPro" id="IPR003838">
    <property type="entry name" value="ABC3_permease_C"/>
</dbReference>
<organism evidence="8 9">
    <name type="scientific">Solibacillus palustris</name>
    <dbReference type="NCBI Taxonomy" id="2908203"/>
    <lineage>
        <taxon>Bacteria</taxon>
        <taxon>Bacillati</taxon>
        <taxon>Bacillota</taxon>
        <taxon>Bacilli</taxon>
        <taxon>Bacillales</taxon>
        <taxon>Caryophanaceae</taxon>
        <taxon>Solibacillus</taxon>
    </lineage>
</organism>
<feature type="transmembrane region" description="Helical" evidence="6">
    <location>
        <begin position="522"/>
        <end position="546"/>
    </location>
</feature>
<feature type="transmembrane region" description="Helical" evidence="6">
    <location>
        <begin position="224"/>
        <end position="243"/>
    </location>
</feature>
<gene>
    <name evidence="8" type="ORF">LZ480_13235</name>
</gene>
<feature type="transmembrane region" description="Helical" evidence="6">
    <location>
        <begin position="580"/>
        <end position="606"/>
    </location>
</feature>
<name>A0ABS9UFZ4_9BACL</name>
<feature type="transmembrane region" description="Helical" evidence="6">
    <location>
        <begin position="283"/>
        <end position="304"/>
    </location>
</feature>
<dbReference type="PANTHER" id="PTHR46795">
    <property type="entry name" value="ABC TRANSPORTER PERMEASE-RELATED-RELATED"/>
    <property type="match status" value="1"/>
</dbReference>
<reference evidence="8 9" key="1">
    <citation type="submission" date="2022-03" db="EMBL/GenBank/DDBJ databases">
        <authorList>
            <person name="Jo J.-H."/>
            <person name="Im W.-T."/>
        </authorList>
    </citation>
    <scope>NUCLEOTIDE SEQUENCE [LARGE SCALE GENOMIC DNA]</scope>
    <source>
        <strain evidence="8 9">MA9</strain>
    </source>
</reference>
<dbReference type="PANTHER" id="PTHR46795:SF1">
    <property type="entry name" value="ABC TRANSPORTER PERMEASE PROTEIN"/>
    <property type="match status" value="1"/>
</dbReference>
<comment type="caution">
    <text evidence="8">The sequence shown here is derived from an EMBL/GenBank/DDBJ whole genome shotgun (WGS) entry which is preliminary data.</text>
</comment>
<sequence>MLVTFLQFAYRNVFRNFRNYAAFFMATFFSVFVFFIYSMLMFHPEIESGFLGEVSIAGMVFAEIILVLFSWFFIYYSLRAFLEARSKEFAILLQLGMSRHQLGKLIFIETMTIGLFSCLLGIVFGFAFSNFFFMIVREILNLSALPMYFSWEPFVLTLFVYLSAFVIISTISMMFIPDLKIRDLIRGQQSIEIEQSYSKCKAILGIVLIVVGYSLALLTTKSSIFTYTLLIPIFVTFGTYYFFSDTTLLVIDRIKRRKHVYWKQSRMVLIADQVQVLRVNSRMFFVVTLVSTLAFLTVGVLSAMSSYTSQYDKINPIGIIYKGEIDNPYEIEHVLSIIKDLEQNGISYHMTRFSVVRQTSTFTSNPVEVFRETDVNHLLFSYKYPLVSLNSGEAMFIPYSEDSIKELRETVVHTTLKENNVALTINSVYPQMFFPAAMISSNSIIISDEDFEKLVNEFERAPDVEPGYHLFTFDIPNWNETEFVGLGIQQMVASEYVLNRNYSLPFYFENAGLNYSYILATYSLLTLVGILVVAVFLLASGSFVYFKIYANLDREKKQFNTLKRIGLTDKEMNRIVTRNLVIQFFLPWGLALMHSAFAFYVVQMVLNDYMNLSIAKEVVFSFTSFIFIQIVYFFLIRWRYISHISG</sequence>
<protein>
    <submittedName>
        <fullName evidence="8">ABC transporter permease</fullName>
    </submittedName>
</protein>
<comment type="similarity">
    <text evidence="6">Belongs to the ABC-4 integral membrane protein family.</text>
</comment>
<feature type="transmembrane region" description="Helical" evidence="6">
    <location>
        <begin position="54"/>
        <end position="78"/>
    </location>
</feature>
<dbReference type="RefSeq" id="WP_241369938.1">
    <property type="nucleotide sequence ID" value="NZ_JAKZFC010000005.1"/>
</dbReference>
<evidence type="ECO:0000313" key="8">
    <source>
        <dbReference type="EMBL" id="MCH7322840.1"/>
    </source>
</evidence>
<dbReference type="InterPro" id="IPR052536">
    <property type="entry name" value="ABC-4_Integral_Memb_Prot"/>
</dbReference>
<keyword evidence="5 6" id="KW-0472">Membrane</keyword>
<keyword evidence="3 6" id="KW-0812">Transmembrane</keyword>
<feature type="transmembrane region" description="Helical" evidence="6">
    <location>
        <begin position="105"/>
        <end position="134"/>
    </location>
</feature>
<feature type="transmembrane region" description="Helical" evidence="6">
    <location>
        <begin position="618"/>
        <end position="636"/>
    </location>
</feature>
<dbReference type="Proteomes" id="UP001316087">
    <property type="component" value="Unassembled WGS sequence"/>
</dbReference>
<accession>A0ABS9UFZ4</accession>
<evidence type="ECO:0000256" key="1">
    <source>
        <dbReference type="ARBA" id="ARBA00004651"/>
    </source>
</evidence>
<evidence type="ECO:0000259" key="7">
    <source>
        <dbReference type="Pfam" id="PF02687"/>
    </source>
</evidence>
<proteinExistence type="inferred from homology"/>
<evidence type="ECO:0000256" key="5">
    <source>
        <dbReference type="ARBA" id="ARBA00023136"/>
    </source>
</evidence>
<evidence type="ECO:0000256" key="2">
    <source>
        <dbReference type="ARBA" id="ARBA00022475"/>
    </source>
</evidence>
<feature type="transmembrane region" description="Helical" evidence="6">
    <location>
        <begin position="20"/>
        <end position="42"/>
    </location>
</feature>
<feature type="domain" description="ABC3 transporter permease C-terminal" evidence="7">
    <location>
        <begin position="531"/>
        <end position="642"/>
    </location>
</feature>
<dbReference type="PIRSF" id="PIRSF018968">
    <property type="entry name" value="ABC_permease_BceB"/>
    <property type="match status" value="1"/>
</dbReference>
<evidence type="ECO:0000256" key="4">
    <source>
        <dbReference type="ARBA" id="ARBA00022989"/>
    </source>
</evidence>
<feature type="transmembrane region" description="Helical" evidence="6">
    <location>
        <begin position="200"/>
        <end position="218"/>
    </location>
</feature>
<dbReference type="InterPro" id="IPR027022">
    <property type="entry name" value="ABC_permease_BceB-typ"/>
</dbReference>
<dbReference type="EMBL" id="JAKZFC010000005">
    <property type="protein sequence ID" value="MCH7322840.1"/>
    <property type="molecule type" value="Genomic_DNA"/>
</dbReference>
<feature type="domain" description="ABC3 transporter permease C-terminal" evidence="7">
    <location>
        <begin position="64"/>
        <end position="174"/>
    </location>
</feature>
<keyword evidence="9" id="KW-1185">Reference proteome</keyword>
<comment type="subcellular location">
    <subcellularLocation>
        <location evidence="1 6">Cell membrane</location>
        <topology evidence="1 6">Multi-pass membrane protein</topology>
    </subcellularLocation>
</comment>
<dbReference type="Pfam" id="PF02687">
    <property type="entry name" value="FtsX"/>
    <property type="match status" value="2"/>
</dbReference>
<evidence type="ECO:0000256" key="6">
    <source>
        <dbReference type="PIRNR" id="PIRNR018968"/>
    </source>
</evidence>
<feature type="transmembrane region" description="Helical" evidence="6">
    <location>
        <begin position="154"/>
        <end position="179"/>
    </location>
</feature>
<evidence type="ECO:0000256" key="3">
    <source>
        <dbReference type="ARBA" id="ARBA00022692"/>
    </source>
</evidence>
<keyword evidence="6" id="KW-0813">Transport</keyword>
<keyword evidence="4 6" id="KW-1133">Transmembrane helix</keyword>